<dbReference type="InterPro" id="IPR052347">
    <property type="entry name" value="Isochorismatase_Nicotinamidase"/>
</dbReference>
<evidence type="ECO:0000256" key="3">
    <source>
        <dbReference type="ARBA" id="ARBA00022723"/>
    </source>
</evidence>
<dbReference type="Proteomes" id="UP000020218">
    <property type="component" value="Unassembled WGS sequence"/>
</dbReference>
<evidence type="ECO:0000313" key="9">
    <source>
        <dbReference type="EMBL" id="EXI65719.1"/>
    </source>
</evidence>
<accession>A0A011PHG7</accession>
<dbReference type="PANTHER" id="PTHR11080:SF2">
    <property type="entry name" value="LD05707P"/>
    <property type="match status" value="1"/>
</dbReference>
<evidence type="ECO:0000256" key="1">
    <source>
        <dbReference type="ARBA" id="ARBA00006336"/>
    </source>
</evidence>
<dbReference type="InterPro" id="IPR036380">
    <property type="entry name" value="Isochorismatase-like_sf"/>
</dbReference>
<gene>
    <name evidence="9" type="primary">yecD</name>
    <name evidence="9" type="ORF">AW08_02929</name>
</gene>
<sequence>MAVRTTGHIGLRVGDALIVVDLQSDFLPDGRLAVPRGDEVVPLLADCVRRFLAHGLPVFATRDWHPADHCSFQAQGGPWPPHCIAGTPGAAFARDLCLPRAVVIVSKATERDRESYSAFAGTDLAQRLRRAGCTRVFVGGLATEYCVLSTVLDAIDEGLAVVLLVDAVRAVNVQADDGVRALARMTERGASIATVAELPE</sequence>
<evidence type="ECO:0000256" key="5">
    <source>
        <dbReference type="ARBA" id="ARBA00037900"/>
    </source>
</evidence>
<comment type="similarity">
    <text evidence="1">Belongs to the isochorismatase family.</text>
</comment>
<dbReference type="InterPro" id="IPR000868">
    <property type="entry name" value="Isochorismatase-like_dom"/>
</dbReference>
<evidence type="ECO:0000313" key="10">
    <source>
        <dbReference type="Proteomes" id="UP000020218"/>
    </source>
</evidence>
<reference evidence="9" key="1">
    <citation type="submission" date="2014-02" db="EMBL/GenBank/DDBJ databases">
        <title>Expanding our view of genomic diversity in Candidatus Accumulibacter clades.</title>
        <authorList>
            <person name="Skennerton C.T."/>
            <person name="Barr J.J."/>
            <person name="Slater F.R."/>
            <person name="Bond P.L."/>
            <person name="Tyson G.W."/>
        </authorList>
    </citation>
    <scope>NUCLEOTIDE SEQUENCE [LARGE SCALE GENOMIC DNA]</scope>
</reference>
<dbReference type="EC" id="3.5.1.19" evidence="6"/>
<dbReference type="Gene3D" id="3.40.50.850">
    <property type="entry name" value="Isochorismatase-like"/>
    <property type="match status" value="1"/>
</dbReference>
<organism evidence="9 10">
    <name type="scientific">Candidatus Accumulibacter adjunctus</name>
    <dbReference type="NCBI Taxonomy" id="1454001"/>
    <lineage>
        <taxon>Bacteria</taxon>
        <taxon>Pseudomonadati</taxon>
        <taxon>Pseudomonadota</taxon>
        <taxon>Betaproteobacteria</taxon>
        <taxon>Candidatus Accumulibacter</taxon>
    </lineage>
</organism>
<dbReference type="GO" id="GO:0019363">
    <property type="term" value="P:pyridine nucleotide biosynthetic process"/>
    <property type="evidence" value="ECO:0007669"/>
    <property type="project" value="UniProtKB-KW"/>
</dbReference>
<dbReference type="PATRIC" id="fig|1454001.3.peg.2973"/>
<evidence type="ECO:0000256" key="6">
    <source>
        <dbReference type="ARBA" id="ARBA00039017"/>
    </source>
</evidence>
<proteinExistence type="inferred from homology"/>
<dbReference type="PANTHER" id="PTHR11080">
    <property type="entry name" value="PYRAZINAMIDASE/NICOTINAMIDASE"/>
    <property type="match status" value="1"/>
</dbReference>
<evidence type="ECO:0000256" key="4">
    <source>
        <dbReference type="ARBA" id="ARBA00022801"/>
    </source>
</evidence>
<evidence type="ECO:0000256" key="7">
    <source>
        <dbReference type="ARBA" id="ARBA00043224"/>
    </source>
</evidence>
<dbReference type="GO" id="GO:0046872">
    <property type="term" value="F:metal ion binding"/>
    <property type="evidence" value="ECO:0007669"/>
    <property type="project" value="UniProtKB-KW"/>
</dbReference>
<keyword evidence="3" id="KW-0479">Metal-binding</keyword>
<keyword evidence="4 9" id="KW-0378">Hydrolase</keyword>
<name>A0A011PHG7_9PROT</name>
<dbReference type="EMBL" id="JFAX01000019">
    <property type="protein sequence ID" value="EXI65719.1"/>
    <property type="molecule type" value="Genomic_DNA"/>
</dbReference>
<protein>
    <recommendedName>
        <fullName evidence="6">nicotinamidase</fullName>
        <ecNumber evidence="6">3.5.1.19</ecNumber>
    </recommendedName>
    <alternativeName>
        <fullName evidence="7">Nicotinamide deamidase</fullName>
    </alternativeName>
</protein>
<dbReference type="AlphaFoldDB" id="A0A011PHG7"/>
<dbReference type="Pfam" id="PF00857">
    <property type="entry name" value="Isochorismatase"/>
    <property type="match status" value="1"/>
</dbReference>
<evidence type="ECO:0000259" key="8">
    <source>
        <dbReference type="Pfam" id="PF00857"/>
    </source>
</evidence>
<keyword evidence="2" id="KW-0662">Pyridine nucleotide biosynthesis</keyword>
<dbReference type="SUPFAM" id="SSF52499">
    <property type="entry name" value="Isochorismatase-like hydrolases"/>
    <property type="match status" value="1"/>
</dbReference>
<dbReference type="GO" id="GO:0008936">
    <property type="term" value="F:nicotinamidase activity"/>
    <property type="evidence" value="ECO:0007669"/>
    <property type="project" value="UniProtKB-EC"/>
</dbReference>
<comment type="caution">
    <text evidence="9">The sequence shown here is derived from an EMBL/GenBank/DDBJ whole genome shotgun (WGS) entry which is preliminary data.</text>
</comment>
<keyword evidence="10" id="KW-1185">Reference proteome</keyword>
<comment type="pathway">
    <text evidence="5">Cofactor biosynthesis; nicotinate biosynthesis; nicotinate from nicotinamide: step 1/1.</text>
</comment>
<dbReference type="STRING" id="1454001.AW08_02929"/>
<feature type="domain" description="Isochorismatase-like" evidence="8">
    <location>
        <begin position="16"/>
        <end position="197"/>
    </location>
</feature>
<evidence type="ECO:0000256" key="2">
    <source>
        <dbReference type="ARBA" id="ARBA00022642"/>
    </source>
</evidence>